<name>A0A0C9XGE1_9AGAR</name>
<dbReference type="AlphaFoldDB" id="A0A0C9XGE1"/>
<dbReference type="OrthoDB" id="10458616at2759"/>
<accession>A0A0C9XGE1</accession>
<keyword evidence="2" id="KW-1185">Reference proteome</keyword>
<organism evidence="1 2">
    <name type="scientific">Laccaria amethystina LaAM-08-1</name>
    <dbReference type="NCBI Taxonomy" id="1095629"/>
    <lineage>
        <taxon>Eukaryota</taxon>
        <taxon>Fungi</taxon>
        <taxon>Dikarya</taxon>
        <taxon>Basidiomycota</taxon>
        <taxon>Agaricomycotina</taxon>
        <taxon>Agaricomycetes</taxon>
        <taxon>Agaricomycetidae</taxon>
        <taxon>Agaricales</taxon>
        <taxon>Agaricineae</taxon>
        <taxon>Hydnangiaceae</taxon>
        <taxon>Laccaria</taxon>
    </lineage>
</organism>
<dbReference type="EMBL" id="KN838621">
    <property type="protein sequence ID" value="KIK00669.1"/>
    <property type="molecule type" value="Genomic_DNA"/>
</dbReference>
<reference evidence="2" key="2">
    <citation type="submission" date="2015-01" db="EMBL/GenBank/DDBJ databases">
        <title>Evolutionary Origins and Diversification of the Mycorrhizal Mutualists.</title>
        <authorList>
            <consortium name="DOE Joint Genome Institute"/>
            <consortium name="Mycorrhizal Genomics Consortium"/>
            <person name="Kohler A."/>
            <person name="Kuo A."/>
            <person name="Nagy L.G."/>
            <person name="Floudas D."/>
            <person name="Copeland A."/>
            <person name="Barry K.W."/>
            <person name="Cichocki N."/>
            <person name="Veneault-Fourrey C."/>
            <person name="LaButti K."/>
            <person name="Lindquist E.A."/>
            <person name="Lipzen A."/>
            <person name="Lundell T."/>
            <person name="Morin E."/>
            <person name="Murat C."/>
            <person name="Riley R."/>
            <person name="Ohm R."/>
            <person name="Sun H."/>
            <person name="Tunlid A."/>
            <person name="Henrissat B."/>
            <person name="Grigoriev I.V."/>
            <person name="Hibbett D.S."/>
            <person name="Martin F."/>
        </authorList>
    </citation>
    <scope>NUCLEOTIDE SEQUENCE [LARGE SCALE GENOMIC DNA]</scope>
    <source>
        <strain evidence="2">LaAM-08-1</strain>
    </source>
</reference>
<evidence type="ECO:0000313" key="1">
    <source>
        <dbReference type="EMBL" id="KIK00669.1"/>
    </source>
</evidence>
<sequence>MAWLDRGLGCLSVSAANDDLERTLPNRIQRLAPSSLRPLNAGTELGVVERAIHCAAAITGRLRIEPEPLTEHRRDVNIRLEWKANPHGSKAPCRRLRKSIPLDR</sequence>
<evidence type="ECO:0000313" key="2">
    <source>
        <dbReference type="Proteomes" id="UP000054477"/>
    </source>
</evidence>
<reference evidence="1 2" key="1">
    <citation type="submission" date="2014-04" db="EMBL/GenBank/DDBJ databases">
        <authorList>
            <consortium name="DOE Joint Genome Institute"/>
            <person name="Kuo A."/>
            <person name="Kohler A."/>
            <person name="Nagy L.G."/>
            <person name="Floudas D."/>
            <person name="Copeland A."/>
            <person name="Barry K.W."/>
            <person name="Cichocki N."/>
            <person name="Veneault-Fourrey C."/>
            <person name="LaButti K."/>
            <person name="Lindquist E.A."/>
            <person name="Lipzen A."/>
            <person name="Lundell T."/>
            <person name="Morin E."/>
            <person name="Murat C."/>
            <person name="Sun H."/>
            <person name="Tunlid A."/>
            <person name="Henrissat B."/>
            <person name="Grigoriev I.V."/>
            <person name="Hibbett D.S."/>
            <person name="Martin F."/>
            <person name="Nordberg H.P."/>
            <person name="Cantor M.N."/>
            <person name="Hua S.X."/>
        </authorList>
    </citation>
    <scope>NUCLEOTIDE SEQUENCE [LARGE SCALE GENOMIC DNA]</scope>
    <source>
        <strain evidence="1 2">LaAM-08-1</strain>
    </source>
</reference>
<proteinExistence type="predicted"/>
<protein>
    <submittedName>
        <fullName evidence="1">Uncharacterized protein</fullName>
    </submittedName>
</protein>
<dbReference type="HOGENOM" id="CLU_152698_0_0_1"/>
<dbReference type="Proteomes" id="UP000054477">
    <property type="component" value="Unassembled WGS sequence"/>
</dbReference>
<gene>
    <name evidence="1" type="ORF">K443DRAFT_132598</name>
</gene>